<reference evidence="3" key="1">
    <citation type="journal article" date="2019" name="Int. J. Syst. Evol. Microbiol.">
        <title>The Global Catalogue of Microorganisms (GCM) 10K type strain sequencing project: providing services to taxonomists for standard genome sequencing and annotation.</title>
        <authorList>
            <consortium name="The Broad Institute Genomics Platform"/>
            <consortium name="The Broad Institute Genome Sequencing Center for Infectious Disease"/>
            <person name="Wu L."/>
            <person name="Ma J."/>
        </authorList>
    </citation>
    <scope>NUCLEOTIDE SEQUENCE [LARGE SCALE GENOMIC DNA]</scope>
    <source>
        <strain evidence="3">JCM 3369</strain>
    </source>
</reference>
<evidence type="ECO:0000313" key="2">
    <source>
        <dbReference type="EMBL" id="MFC4554824.1"/>
    </source>
</evidence>
<keyword evidence="3" id="KW-1185">Reference proteome</keyword>
<dbReference type="Proteomes" id="UP001595955">
    <property type="component" value="Unassembled WGS sequence"/>
</dbReference>
<name>A0ABV9D9X3_9MICO</name>
<sequence>MADGELLDRLVALGAAHGRPAADVEPRSVRFAERGSGEPGGWWPEVEVELGDGDETRDQLSVGSVVLEVPRADTLAVAEALLTGRGVYRSARPALGGGLRGVLAVFRRALRASIVVVLPGGRRYSGTIPVWAWDAARAVGTVPAGAGSPDPFTAWVERLPEAPGSSPAPGPGPGPSR</sequence>
<proteinExistence type="predicted"/>
<organism evidence="2 3">
    <name type="scientific">Georgenia faecalis</name>
    <dbReference type="NCBI Taxonomy" id="2483799"/>
    <lineage>
        <taxon>Bacteria</taxon>
        <taxon>Bacillati</taxon>
        <taxon>Actinomycetota</taxon>
        <taxon>Actinomycetes</taxon>
        <taxon>Micrococcales</taxon>
        <taxon>Bogoriellaceae</taxon>
        <taxon>Georgenia</taxon>
    </lineage>
</organism>
<comment type="caution">
    <text evidence="2">The sequence shown here is derived from an EMBL/GenBank/DDBJ whole genome shotgun (WGS) entry which is preliminary data.</text>
</comment>
<gene>
    <name evidence="2" type="ORF">ACFO3F_06155</name>
</gene>
<feature type="region of interest" description="Disordered" evidence="1">
    <location>
        <begin position="150"/>
        <end position="177"/>
    </location>
</feature>
<dbReference type="RefSeq" id="WP_122822827.1">
    <property type="nucleotide sequence ID" value="NZ_CP033325.1"/>
</dbReference>
<protein>
    <submittedName>
        <fullName evidence="2">Uncharacterized protein</fullName>
    </submittedName>
</protein>
<feature type="compositionally biased region" description="Pro residues" evidence="1">
    <location>
        <begin position="166"/>
        <end position="177"/>
    </location>
</feature>
<evidence type="ECO:0000256" key="1">
    <source>
        <dbReference type="SAM" id="MobiDB-lite"/>
    </source>
</evidence>
<accession>A0ABV9D9X3</accession>
<evidence type="ECO:0000313" key="3">
    <source>
        <dbReference type="Proteomes" id="UP001595955"/>
    </source>
</evidence>
<dbReference type="EMBL" id="JBHSGF010000003">
    <property type="protein sequence ID" value="MFC4554824.1"/>
    <property type="molecule type" value="Genomic_DNA"/>
</dbReference>